<feature type="compositionally biased region" description="Polar residues" evidence="1">
    <location>
        <begin position="67"/>
        <end position="76"/>
    </location>
</feature>
<dbReference type="EMBL" id="JAHUTI010082200">
    <property type="protein sequence ID" value="MED6259106.1"/>
    <property type="molecule type" value="Genomic_DNA"/>
</dbReference>
<gene>
    <name evidence="2" type="ORF">ATANTOWER_017040</name>
</gene>
<sequence>MVINFTKKALLDYSFVTLMLFYDVKGEPRARKLTTATMADNSDSSEESDVSLNVSQSLSEREKTVTEEGSQQSSDGGAQVLRRADSHPILYFCRIPEHGRSQLG</sequence>
<accession>A0ABU7C8N9</accession>
<keyword evidence="3" id="KW-1185">Reference proteome</keyword>
<reference evidence="2 3" key="1">
    <citation type="submission" date="2021-07" db="EMBL/GenBank/DDBJ databases">
        <authorList>
            <person name="Palmer J.M."/>
        </authorList>
    </citation>
    <scope>NUCLEOTIDE SEQUENCE [LARGE SCALE GENOMIC DNA]</scope>
    <source>
        <strain evidence="2 3">AT_MEX2019</strain>
        <tissue evidence="2">Muscle</tissue>
    </source>
</reference>
<evidence type="ECO:0000313" key="3">
    <source>
        <dbReference type="Proteomes" id="UP001345963"/>
    </source>
</evidence>
<dbReference type="Proteomes" id="UP001345963">
    <property type="component" value="Unassembled WGS sequence"/>
</dbReference>
<proteinExistence type="predicted"/>
<name>A0ABU7C8N9_9TELE</name>
<evidence type="ECO:0000256" key="1">
    <source>
        <dbReference type="SAM" id="MobiDB-lite"/>
    </source>
</evidence>
<evidence type="ECO:0000313" key="2">
    <source>
        <dbReference type="EMBL" id="MED6259106.1"/>
    </source>
</evidence>
<organism evidence="2 3">
    <name type="scientific">Ataeniobius toweri</name>
    <dbReference type="NCBI Taxonomy" id="208326"/>
    <lineage>
        <taxon>Eukaryota</taxon>
        <taxon>Metazoa</taxon>
        <taxon>Chordata</taxon>
        <taxon>Craniata</taxon>
        <taxon>Vertebrata</taxon>
        <taxon>Euteleostomi</taxon>
        <taxon>Actinopterygii</taxon>
        <taxon>Neopterygii</taxon>
        <taxon>Teleostei</taxon>
        <taxon>Neoteleostei</taxon>
        <taxon>Acanthomorphata</taxon>
        <taxon>Ovalentaria</taxon>
        <taxon>Atherinomorphae</taxon>
        <taxon>Cyprinodontiformes</taxon>
        <taxon>Goodeidae</taxon>
        <taxon>Ataeniobius</taxon>
    </lineage>
</organism>
<protein>
    <submittedName>
        <fullName evidence="2">Uncharacterized protein</fullName>
    </submittedName>
</protein>
<feature type="region of interest" description="Disordered" evidence="1">
    <location>
        <begin position="35"/>
        <end position="79"/>
    </location>
</feature>
<comment type="caution">
    <text evidence="2">The sequence shown here is derived from an EMBL/GenBank/DDBJ whole genome shotgun (WGS) entry which is preliminary data.</text>
</comment>